<dbReference type="EMBL" id="CP015635">
    <property type="protein sequence ID" value="ANF34587.1"/>
    <property type="molecule type" value="Genomic_DNA"/>
</dbReference>
<keyword evidence="1" id="KW-0812">Transmembrane</keyword>
<evidence type="ECO:0000256" key="1">
    <source>
        <dbReference type="SAM" id="Phobius"/>
    </source>
</evidence>
<sequence length="75" mass="9038">MFWKITNNIILLCLKMLRFYNVSSIKGKRRVFIKFIFLLIVCSCSCNFCNNFLLYGIRVFIDIDWDNKLLFLVNM</sequence>
<dbReference type="AlphaFoldDB" id="A0A172XDH4"/>
<accession>A0A172XDH4</accession>
<keyword evidence="1" id="KW-0472">Membrane</keyword>
<keyword evidence="2" id="KW-0614">Plasmid</keyword>
<reference evidence="2 3" key="1">
    <citation type="submission" date="2016-05" db="EMBL/GenBank/DDBJ databases">
        <title>Chromosome and linear plasmid sequence of a 2015 human isolate of tick-borne relapsing fever spirochete, Borrelia turicatae.</title>
        <authorList>
            <person name="Kingry L.C."/>
            <person name="Dhwani B."/>
            <person name="Replogle A."/>
            <person name="Sexton C."/>
            <person name="Rowe L."/>
            <person name="Stermole B.M."/>
            <person name="Christensen A.M."/>
            <person name="Schriefer M.E."/>
        </authorList>
    </citation>
    <scope>NUCLEOTIDE SEQUENCE [LARGE SCALE GENOMIC DNA]</scope>
    <source>
        <strain evidence="2 3">BTE5EL</strain>
        <plasmid evidence="2 3">lp44</plasmid>
    </source>
</reference>
<geneLocation type="plasmid" evidence="2 3">
    <name>lp44</name>
</geneLocation>
<evidence type="ECO:0000313" key="3">
    <source>
        <dbReference type="Proteomes" id="UP000264231"/>
    </source>
</evidence>
<feature type="transmembrane region" description="Helical" evidence="1">
    <location>
        <begin position="35"/>
        <end position="61"/>
    </location>
</feature>
<organism evidence="2 3">
    <name type="scientific">Borrelia turicatae</name>
    <dbReference type="NCBI Taxonomy" id="142"/>
    <lineage>
        <taxon>Bacteria</taxon>
        <taxon>Pseudomonadati</taxon>
        <taxon>Spirochaetota</taxon>
        <taxon>Spirochaetia</taxon>
        <taxon>Spirochaetales</taxon>
        <taxon>Borreliaceae</taxon>
        <taxon>Borrelia</taxon>
    </lineage>
</organism>
<evidence type="ECO:0000313" key="2">
    <source>
        <dbReference type="EMBL" id="ANF34587.1"/>
    </source>
</evidence>
<dbReference type="Proteomes" id="UP000264231">
    <property type="component" value="Plasmid lp44"/>
</dbReference>
<gene>
    <name evidence="2" type="ORF">A7978_05280</name>
</gene>
<protein>
    <submittedName>
        <fullName evidence="2">Uncharacterized protein</fullName>
    </submittedName>
</protein>
<proteinExistence type="predicted"/>
<keyword evidence="1" id="KW-1133">Transmembrane helix</keyword>
<name>A0A172XDH4_BORTU</name>